<organism evidence="1 2">
    <name type="scientific">Mannheimia haemolytica</name>
    <name type="common">Pasteurella haemolytica</name>
    <dbReference type="NCBI Taxonomy" id="75985"/>
    <lineage>
        <taxon>Bacteria</taxon>
        <taxon>Pseudomonadati</taxon>
        <taxon>Pseudomonadota</taxon>
        <taxon>Gammaproteobacteria</taxon>
        <taxon>Pasteurellales</taxon>
        <taxon>Pasteurellaceae</taxon>
        <taxon>Mannheimia</taxon>
    </lineage>
</organism>
<dbReference type="Proteomes" id="UP000254802">
    <property type="component" value="Unassembled WGS sequence"/>
</dbReference>
<evidence type="ECO:0000313" key="2">
    <source>
        <dbReference type="Proteomes" id="UP000254802"/>
    </source>
</evidence>
<dbReference type="EMBL" id="UGPN01000002">
    <property type="protein sequence ID" value="STY63754.1"/>
    <property type="molecule type" value="Genomic_DNA"/>
</dbReference>
<reference evidence="1 2" key="1">
    <citation type="submission" date="2018-06" db="EMBL/GenBank/DDBJ databases">
        <authorList>
            <consortium name="Pathogen Informatics"/>
            <person name="Doyle S."/>
        </authorList>
    </citation>
    <scope>NUCLEOTIDE SEQUENCE [LARGE SCALE GENOMIC DNA]</scope>
    <source>
        <strain evidence="1 2">NCTC10638</strain>
    </source>
</reference>
<gene>
    <name evidence="1" type="ORF">NCTC10638_02924</name>
</gene>
<dbReference type="AlphaFoldDB" id="A0A378N5P7"/>
<name>A0A378N5P7_MANHA</name>
<protein>
    <submittedName>
        <fullName evidence="1">Uncharacterized protein</fullName>
    </submittedName>
</protein>
<sequence>MWDSVAVELAGRMEKQKIEIEYDRNEIKRLQEHYRIKWRQTGLSQIFHPMMKRLMPIPARLTGSSTLTISFRLLPRTMNACPTPMEL</sequence>
<accession>A0A378N5P7</accession>
<proteinExistence type="predicted"/>
<evidence type="ECO:0000313" key="1">
    <source>
        <dbReference type="EMBL" id="STY63754.1"/>
    </source>
</evidence>